<dbReference type="NCBIfam" id="TIGR03008">
    <property type="entry name" value="pepcterm_CAAX"/>
    <property type="match status" value="1"/>
</dbReference>
<comment type="caution">
    <text evidence="3">The sequence shown here is derived from an EMBL/GenBank/DDBJ whole genome shotgun (WGS) entry which is preliminary data.</text>
</comment>
<feature type="transmembrane region" description="Helical" evidence="1">
    <location>
        <begin position="180"/>
        <end position="207"/>
    </location>
</feature>
<keyword evidence="3" id="KW-0378">Hydrolase</keyword>
<dbReference type="RefSeq" id="WP_258828585.1">
    <property type="nucleotide sequence ID" value="NZ_JANUHA010000009.1"/>
</dbReference>
<feature type="transmembrane region" description="Helical" evidence="1">
    <location>
        <begin position="214"/>
        <end position="234"/>
    </location>
</feature>
<dbReference type="Proteomes" id="UP001206572">
    <property type="component" value="Unassembled WGS sequence"/>
</dbReference>
<keyword evidence="4" id="KW-1185">Reference proteome</keyword>
<accession>A0ABT2AMT0</accession>
<protein>
    <submittedName>
        <fullName evidence="3">CAAX prenyl protease-related protein</fullName>
    </submittedName>
</protein>
<feature type="transmembrane region" description="Helical" evidence="1">
    <location>
        <begin position="130"/>
        <end position="149"/>
    </location>
</feature>
<proteinExistence type="predicted"/>
<dbReference type="GO" id="GO:0006508">
    <property type="term" value="P:proteolysis"/>
    <property type="evidence" value="ECO:0007669"/>
    <property type="project" value="UniProtKB-KW"/>
</dbReference>
<evidence type="ECO:0000259" key="2">
    <source>
        <dbReference type="Pfam" id="PF02517"/>
    </source>
</evidence>
<feature type="domain" description="CAAX prenyl protease 2/Lysostaphin resistance protein A-like" evidence="2">
    <location>
        <begin position="134"/>
        <end position="227"/>
    </location>
</feature>
<dbReference type="InterPro" id="IPR014346">
    <property type="entry name" value="Prenyl_protease-related"/>
</dbReference>
<reference evidence="3 4" key="1">
    <citation type="submission" date="2022-08" db="EMBL/GenBank/DDBJ databases">
        <title>Reclassification of Massilia species as members of the genera Telluria, Duganella, Pseudoduganella, Mokoshia gen. nov. and Zemynaea gen. nov. using orthogonal and non-orthogonal genome-based approaches.</title>
        <authorList>
            <person name="Bowman J.P."/>
        </authorList>
    </citation>
    <scope>NUCLEOTIDE SEQUENCE [LARGE SCALE GENOMIC DNA]</scope>
    <source>
        <strain evidence="3 4">JCM 31661</strain>
    </source>
</reference>
<keyword evidence="1" id="KW-0472">Membrane</keyword>
<dbReference type="EMBL" id="JANUHA010000009">
    <property type="protein sequence ID" value="MCS0597564.1"/>
    <property type="molecule type" value="Genomic_DNA"/>
</dbReference>
<dbReference type="Pfam" id="PF02517">
    <property type="entry name" value="Rce1-like"/>
    <property type="match status" value="1"/>
</dbReference>
<evidence type="ECO:0000313" key="3">
    <source>
        <dbReference type="EMBL" id="MCS0597564.1"/>
    </source>
</evidence>
<evidence type="ECO:0000256" key="1">
    <source>
        <dbReference type="SAM" id="Phobius"/>
    </source>
</evidence>
<dbReference type="InterPro" id="IPR003675">
    <property type="entry name" value="Rce1/LyrA-like_dom"/>
</dbReference>
<feature type="transmembrane region" description="Helical" evidence="1">
    <location>
        <begin position="27"/>
        <end position="47"/>
    </location>
</feature>
<evidence type="ECO:0000313" key="4">
    <source>
        <dbReference type="Proteomes" id="UP001206572"/>
    </source>
</evidence>
<gene>
    <name evidence="3" type="ORF">NX780_14525</name>
</gene>
<keyword evidence="3" id="KW-0645">Protease</keyword>
<feature type="transmembrane region" description="Helical" evidence="1">
    <location>
        <begin position="59"/>
        <end position="79"/>
    </location>
</feature>
<feature type="transmembrane region" description="Helical" evidence="1">
    <location>
        <begin position="91"/>
        <end position="109"/>
    </location>
</feature>
<dbReference type="GO" id="GO:0008233">
    <property type="term" value="F:peptidase activity"/>
    <property type="evidence" value="ECO:0007669"/>
    <property type="project" value="UniProtKB-KW"/>
</dbReference>
<name>A0ABT2AMT0_9BURK</name>
<keyword evidence="1" id="KW-0812">Transmembrane</keyword>
<organism evidence="3 4">
    <name type="scientific">Massilia agri</name>
    <dbReference type="NCBI Taxonomy" id="1886785"/>
    <lineage>
        <taxon>Bacteria</taxon>
        <taxon>Pseudomonadati</taxon>
        <taxon>Pseudomonadota</taxon>
        <taxon>Betaproteobacteria</taxon>
        <taxon>Burkholderiales</taxon>
        <taxon>Oxalobacteraceae</taxon>
        <taxon>Telluria group</taxon>
        <taxon>Massilia</taxon>
    </lineage>
</organism>
<sequence length="241" mass="26742">MTEHNESRTAPASPALSVDAPLFSRAAWARILPFAAYIFFIVLGDLLERAGFARAELRWLYPVQVGIVAVLLAVFWRRYHELHVPLPKPAQLFTAVAVGVLVLVLWINLDAPWMTVGSSPGYDPTSDGAMNWPLVVIRILGAALVVPVMEELFWRSFVMRWADAADFEALEPARVGIKGFLISSVLFGFEHNLWLAGIVAGVAYALVYMRHRNLWSAVLAHAVTNGMLGAWVVATGSWQFW</sequence>
<keyword evidence="1" id="KW-1133">Transmembrane helix</keyword>